<reference evidence="4 5" key="1">
    <citation type="submission" date="2024-07" db="EMBL/GenBank/DDBJ databases">
        <authorList>
            <person name="Pitt A."/>
            <person name="Hahn M.W."/>
        </authorList>
    </citation>
    <scope>NUCLEOTIDE SEQUENCE [LARGE SCALE GENOMIC DNA]</scope>
    <source>
        <strain evidence="2 5">2-AUSEE-184A6</strain>
        <strain evidence="3 4">2-BAHN-186B</strain>
    </source>
</reference>
<dbReference type="Pfam" id="PF01106">
    <property type="entry name" value="NifU"/>
    <property type="match status" value="1"/>
</dbReference>
<feature type="domain" description="NIF system FeS cluster assembly NifU C-terminal" evidence="1">
    <location>
        <begin position="10"/>
        <end position="76"/>
    </location>
</feature>
<evidence type="ECO:0000313" key="2">
    <source>
        <dbReference type="EMBL" id="MFL0206916.1"/>
    </source>
</evidence>
<protein>
    <submittedName>
        <fullName evidence="3">NifU family protein</fullName>
    </submittedName>
</protein>
<evidence type="ECO:0000259" key="1">
    <source>
        <dbReference type="Pfam" id="PF01106"/>
    </source>
</evidence>
<comment type="caution">
    <text evidence="3">The sequence shown here is derived from an EMBL/GenBank/DDBJ whole genome shotgun (WGS) entry which is preliminary data.</text>
</comment>
<evidence type="ECO:0000313" key="3">
    <source>
        <dbReference type="EMBL" id="MFL0299152.1"/>
    </source>
</evidence>
<name>A0ABW8U8D8_9BACT</name>
<dbReference type="RefSeq" id="WP_406778462.1">
    <property type="nucleotide sequence ID" value="NZ_JBEWZF010000003.1"/>
</dbReference>
<proteinExistence type="predicted"/>
<dbReference type="SUPFAM" id="SSF117916">
    <property type="entry name" value="Fe-S cluster assembly (FSCA) domain-like"/>
    <property type="match status" value="1"/>
</dbReference>
<dbReference type="Proteomes" id="UP001623553">
    <property type="component" value="Unassembled WGS sequence"/>
</dbReference>
<dbReference type="InterPro" id="IPR001075">
    <property type="entry name" value="NIF_FeS_clus_asmbl_NifU_C"/>
</dbReference>
<keyword evidence="4" id="KW-1185">Reference proteome</keyword>
<dbReference type="InterPro" id="IPR034904">
    <property type="entry name" value="FSCA_dom_sf"/>
</dbReference>
<dbReference type="EMBL" id="JBEWZG010000003">
    <property type="protein sequence ID" value="MFL0206916.1"/>
    <property type="molecule type" value="Genomic_DNA"/>
</dbReference>
<accession>A0ABW8U8D8</accession>
<dbReference type="Gene3D" id="3.30.300.130">
    <property type="entry name" value="Fe-S cluster assembly (FSCA)"/>
    <property type="match status" value="1"/>
</dbReference>
<dbReference type="Proteomes" id="UP001623559">
    <property type="component" value="Unassembled WGS sequence"/>
</dbReference>
<sequence length="80" mass="8822">MENHPLYSRIQTALDSIRPYLVADGGNVEITEITADNVLRLSLTGNCQSCNMSAMTFRAGVEEAIRRDVPEITAVEEVKP</sequence>
<dbReference type="EMBL" id="JBEWZF010000003">
    <property type="protein sequence ID" value="MFL0299152.1"/>
    <property type="molecule type" value="Genomic_DNA"/>
</dbReference>
<gene>
    <name evidence="3" type="ORF">AAE961_09745</name>
    <name evidence="2" type="ORF">V7S74_09190</name>
</gene>
<evidence type="ECO:0000313" key="4">
    <source>
        <dbReference type="Proteomes" id="UP001623553"/>
    </source>
</evidence>
<dbReference type="PANTHER" id="PTHR11178">
    <property type="entry name" value="IRON-SULFUR CLUSTER SCAFFOLD PROTEIN NFU-RELATED"/>
    <property type="match status" value="1"/>
</dbReference>
<evidence type="ECO:0000313" key="5">
    <source>
        <dbReference type="Proteomes" id="UP001623559"/>
    </source>
</evidence>
<organism evidence="3 4">
    <name type="scientific">Aquirufa novilacunae</name>
    <dbReference type="NCBI Taxonomy" id="3139305"/>
    <lineage>
        <taxon>Bacteria</taxon>
        <taxon>Pseudomonadati</taxon>
        <taxon>Bacteroidota</taxon>
        <taxon>Cytophagia</taxon>
        <taxon>Cytophagales</taxon>
        <taxon>Flectobacillaceae</taxon>
        <taxon>Aquirufa</taxon>
    </lineage>
</organism>